<proteinExistence type="predicted"/>
<protein>
    <submittedName>
        <fullName evidence="1">Uncharacterized protein</fullName>
    </submittedName>
</protein>
<accession>A0A7H2NIN0</accession>
<organism evidence="1 2">
    <name type="scientific">Acinetobacter seifertii</name>
    <dbReference type="NCBI Taxonomy" id="1530123"/>
    <lineage>
        <taxon>Bacteria</taxon>
        <taxon>Pseudomonadati</taxon>
        <taxon>Pseudomonadota</taxon>
        <taxon>Gammaproteobacteria</taxon>
        <taxon>Moraxellales</taxon>
        <taxon>Moraxellaceae</taxon>
        <taxon>Acinetobacter</taxon>
        <taxon>Acinetobacter calcoaceticus/baumannii complex</taxon>
    </lineage>
</organism>
<evidence type="ECO:0000313" key="1">
    <source>
        <dbReference type="EMBL" id="QNX73352.1"/>
    </source>
</evidence>
<sequence length="110" mass="12483">MSFLKKLFIMCLMFQATLAYSNSGFQYVGISQLTVHDYGNHIFVMLKQPAQNGENCTENYALALQKSHPLFKEMYATLIFAFANDIPIAGWVNGCSEFGYPILTRLDIKK</sequence>
<dbReference type="AlphaFoldDB" id="A0A7H2NIN0"/>
<name>A0A7H2NIN0_9GAMM</name>
<gene>
    <name evidence="1" type="ORF">IC776_05680</name>
</gene>
<dbReference type="EMBL" id="CP061646">
    <property type="protein sequence ID" value="QNX73352.1"/>
    <property type="molecule type" value="Genomic_DNA"/>
</dbReference>
<reference evidence="2" key="1">
    <citation type="submission" date="2020-09" db="EMBL/GenBank/DDBJ databases">
        <title>Clinical and molecular characterization of Acinetobacter seifertii in Taiwan.</title>
        <authorList>
            <person name="Li L.-H."/>
            <person name="Yang Y.-S."/>
            <person name="Sun J.-R."/>
            <person name="Huang T.-W."/>
            <person name="Huang W.-C."/>
            <person name="Wang Y.-C."/>
            <person name="Kuo T.-H."/>
            <person name="Kuo S.-C."/>
            <person name="Chen T.-L."/>
        </authorList>
    </citation>
    <scope>NUCLEOTIDE SEQUENCE [LARGE SCALE GENOMIC DNA]</scope>
    <source>
        <strain evidence="2">AS39</strain>
    </source>
</reference>
<dbReference type="RefSeq" id="WP_191012851.1">
    <property type="nucleotide sequence ID" value="NZ_CP061550.1"/>
</dbReference>
<evidence type="ECO:0000313" key="2">
    <source>
        <dbReference type="Proteomes" id="UP000516666"/>
    </source>
</evidence>
<reference evidence="1 2" key="2">
    <citation type="submission" date="2020-09" db="EMBL/GenBank/DDBJ databases">
        <authorList>
            <person name="Chen F.-J."/>
            <person name="Lee Y.-T."/>
        </authorList>
    </citation>
    <scope>NUCLEOTIDE SEQUENCE [LARGE SCALE GENOMIC DNA]</scope>
    <source>
        <strain evidence="1 2">AS39</strain>
    </source>
</reference>
<dbReference type="Proteomes" id="UP000516666">
    <property type="component" value="Chromosome"/>
</dbReference>